<dbReference type="Pfam" id="PF05193">
    <property type="entry name" value="Peptidase_M16_C"/>
    <property type="match status" value="1"/>
</dbReference>
<dbReference type="GO" id="GO:0046872">
    <property type="term" value="F:metal ion binding"/>
    <property type="evidence" value="ECO:0007669"/>
    <property type="project" value="InterPro"/>
</dbReference>
<evidence type="ECO:0000256" key="1">
    <source>
        <dbReference type="ARBA" id="ARBA00001947"/>
    </source>
</evidence>
<dbReference type="GO" id="GO:0006508">
    <property type="term" value="P:proteolysis"/>
    <property type="evidence" value="ECO:0007669"/>
    <property type="project" value="InterPro"/>
</dbReference>
<gene>
    <name evidence="7" type="ORF">K1W69_23260</name>
</gene>
<name>A0AAE3D3X6_9HYPH</name>
<comment type="similarity">
    <text evidence="2 4">Belongs to the peptidase M16 family.</text>
</comment>
<evidence type="ECO:0000256" key="2">
    <source>
        <dbReference type="ARBA" id="ARBA00007261"/>
    </source>
</evidence>
<dbReference type="FunFam" id="3.30.830.10:FF:000008">
    <property type="entry name" value="Mitochondrial-processing peptidase subunit beta"/>
    <property type="match status" value="1"/>
</dbReference>
<dbReference type="RefSeq" id="WP_220230850.1">
    <property type="nucleotide sequence ID" value="NZ_JAICBX010000005.1"/>
</dbReference>
<dbReference type="PANTHER" id="PTHR11851:SF49">
    <property type="entry name" value="MITOCHONDRIAL-PROCESSING PEPTIDASE SUBUNIT ALPHA"/>
    <property type="match status" value="1"/>
</dbReference>
<dbReference type="Pfam" id="PF00675">
    <property type="entry name" value="Peptidase_M16"/>
    <property type="match status" value="1"/>
</dbReference>
<dbReference type="EMBL" id="JAICBX010000005">
    <property type="protein sequence ID" value="MBW8640133.1"/>
    <property type="molecule type" value="Genomic_DNA"/>
</dbReference>
<dbReference type="Gene3D" id="3.30.830.10">
    <property type="entry name" value="Metalloenzyme, LuxS/M16 peptidase-like"/>
    <property type="match status" value="2"/>
</dbReference>
<dbReference type="InterPro" id="IPR001431">
    <property type="entry name" value="Pept_M16_Zn_BS"/>
</dbReference>
<keyword evidence="3" id="KW-0645">Protease</keyword>
<protein>
    <submittedName>
        <fullName evidence="7">Insulinase family protein</fullName>
    </submittedName>
</protein>
<dbReference type="InterPro" id="IPR050361">
    <property type="entry name" value="MPP/UQCRC_Complex"/>
</dbReference>
<evidence type="ECO:0000313" key="8">
    <source>
        <dbReference type="Proteomes" id="UP001196509"/>
    </source>
</evidence>
<evidence type="ECO:0000259" key="6">
    <source>
        <dbReference type="Pfam" id="PF05193"/>
    </source>
</evidence>
<feature type="domain" description="Peptidase M16 N-terminal" evidence="5">
    <location>
        <begin position="14"/>
        <end position="160"/>
    </location>
</feature>
<dbReference type="SUPFAM" id="SSF63411">
    <property type="entry name" value="LuxS/MPP-like metallohydrolase"/>
    <property type="match status" value="2"/>
</dbReference>
<dbReference type="PROSITE" id="PS00143">
    <property type="entry name" value="INSULINASE"/>
    <property type="match status" value="1"/>
</dbReference>
<evidence type="ECO:0000259" key="5">
    <source>
        <dbReference type="Pfam" id="PF00675"/>
    </source>
</evidence>
<feature type="domain" description="Peptidase M16 C-terminal" evidence="6">
    <location>
        <begin position="166"/>
        <end position="339"/>
    </location>
</feature>
<evidence type="ECO:0000256" key="3">
    <source>
        <dbReference type="ARBA" id="ARBA00023049"/>
    </source>
</evidence>
<dbReference type="Proteomes" id="UP001196509">
    <property type="component" value="Unassembled WGS sequence"/>
</dbReference>
<keyword evidence="3" id="KW-0378">Hydrolase</keyword>
<proteinExistence type="inferred from homology"/>
<evidence type="ECO:0000313" key="7">
    <source>
        <dbReference type="EMBL" id="MBW8640133.1"/>
    </source>
</evidence>
<comment type="cofactor">
    <cofactor evidence="1">
        <name>Zn(2+)</name>
        <dbReference type="ChEBI" id="CHEBI:29105"/>
    </cofactor>
</comment>
<keyword evidence="3" id="KW-0482">Metalloprotease</keyword>
<keyword evidence="8" id="KW-1185">Reference proteome</keyword>
<dbReference type="PANTHER" id="PTHR11851">
    <property type="entry name" value="METALLOPROTEASE"/>
    <property type="match status" value="1"/>
</dbReference>
<comment type="caution">
    <text evidence="7">The sequence shown here is derived from an EMBL/GenBank/DDBJ whole genome shotgun (WGS) entry which is preliminary data.</text>
</comment>
<evidence type="ECO:0000256" key="4">
    <source>
        <dbReference type="RuleBase" id="RU004447"/>
    </source>
</evidence>
<dbReference type="AlphaFoldDB" id="A0AAE3D3X6"/>
<dbReference type="InterPro" id="IPR011765">
    <property type="entry name" value="Pept_M16_N"/>
</dbReference>
<dbReference type="GO" id="GO:0004222">
    <property type="term" value="F:metalloendopeptidase activity"/>
    <property type="evidence" value="ECO:0007669"/>
    <property type="project" value="InterPro"/>
</dbReference>
<sequence>MSVECTRLANGMTVVTEHMPHLESAALGVWLNAGSRDERQGEHGIAHLLEHMAFKGTHTRTARQIAEEIENVGGEVNASTSVETTAYYARILKDNVPLAIDILSDILTDSVFDSVELEREKHVILQEIGAATDTPDDVVFDHFSETAFRDQTIGRPILGTPDTVNSFTSDQIRTYLRRNYTADKMILVAAGAVDHDAIVKLAEDRFGSIASSSTETPEKVEAKYTGGEYRETRKLMDAQLLIGFEGRAYHAKDFYASNVLANLIGGGMSSRLFQEVREHRGLCYSIYALHWGFSDTGVFAVHAATGEEDIPELVPVILDEMRKVADRIDEPEIERARAQFRSGLLMAQESPAARASQIARQMLLFGRPIPNEELMERLENITTQRLTDLAARLFFDSPLTLSAVGPLDRLMSMEEISGSLSTAQGLPRSALG</sequence>
<dbReference type="InterPro" id="IPR011249">
    <property type="entry name" value="Metalloenz_LuxS/M16"/>
</dbReference>
<accession>A0AAE3D3X6</accession>
<organism evidence="7 8">
    <name type="scientific">Flavimaribacter sediminis</name>
    <dbReference type="NCBI Taxonomy" id="2865987"/>
    <lineage>
        <taxon>Bacteria</taxon>
        <taxon>Pseudomonadati</taxon>
        <taxon>Pseudomonadota</taxon>
        <taxon>Alphaproteobacteria</taxon>
        <taxon>Hyphomicrobiales</taxon>
        <taxon>Rhizobiaceae</taxon>
        <taxon>Flavimaribacter</taxon>
    </lineage>
</organism>
<reference evidence="7" key="1">
    <citation type="submission" date="2021-08" db="EMBL/GenBank/DDBJ databases">
        <title>Hoeflea bacterium WL0058 sp. nov., isolated from the sediment.</title>
        <authorList>
            <person name="Wang L."/>
            <person name="Zhang D."/>
        </authorList>
    </citation>
    <scope>NUCLEOTIDE SEQUENCE</scope>
    <source>
        <strain evidence="7">WL0058</strain>
    </source>
</reference>
<dbReference type="InterPro" id="IPR007863">
    <property type="entry name" value="Peptidase_M16_C"/>
</dbReference>